<proteinExistence type="inferred from homology"/>
<protein>
    <recommendedName>
        <fullName evidence="1">non-specific serine/threonine protein kinase</fullName>
        <ecNumber evidence="1">2.7.11.1</ecNumber>
    </recommendedName>
</protein>
<dbReference type="InterPro" id="IPR017441">
    <property type="entry name" value="Protein_kinase_ATP_BS"/>
</dbReference>
<evidence type="ECO:0000256" key="4">
    <source>
        <dbReference type="ARBA" id="ARBA00022741"/>
    </source>
</evidence>
<comment type="similarity">
    <text evidence="10">Belongs to the protein kinase superfamily.</text>
</comment>
<reference evidence="12" key="1">
    <citation type="submission" date="2021-12" db="EMBL/GenBank/DDBJ databases">
        <authorList>
            <person name="King R."/>
        </authorList>
    </citation>
    <scope>NUCLEOTIDE SEQUENCE</scope>
</reference>
<evidence type="ECO:0000256" key="9">
    <source>
        <dbReference type="PROSITE-ProRule" id="PRU10141"/>
    </source>
</evidence>
<dbReference type="PROSITE" id="PS00107">
    <property type="entry name" value="PROTEIN_KINASE_ATP"/>
    <property type="match status" value="1"/>
</dbReference>
<feature type="binding site" evidence="9">
    <location>
        <position position="120"/>
    </location>
    <ligand>
        <name>ATP</name>
        <dbReference type="ChEBI" id="CHEBI:30616"/>
    </ligand>
</feature>
<keyword evidence="6 9" id="KW-0067">ATP-binding</keyword>
<name>A0A9P0B9J3_BRAAE</name>
<sequence length="343" mass="39150">MGTPFKNLLFSSPKIFSPISPSTNFVINSTKKSNIAKQLFNNDAGAIKKKVQSNVKIHVTDYDLTKLKVPTPTDILFNTPNKNELLTNGVKEKQEFNILGKGAFGTVIRGINKGSIVAIKIVKNKNNNHINEKNALHLHHENIVKTIDITFSSTLNYFLVLMEYFPKCISLQQLLDSEDDITESQKLKFALDVTKGLQYCHENNVLHLDVKPKNMLIHDNCCKLCDFGNSVLKDDLRNFNHQGTIAYTDPEILLGKLPSTKSDIYSLGIVLWQIKYRKLPYENTDNNETIIYKVVKIGMRPKGYEENCEYWKLFCQCWDCDPEQRPQIGDILNELNSLLVTHK</sequence>
<dbReference type="GO" id="GO:0004674">
    <property type="term" value="F:protein serine/threonine kinase activity"/>
    <property type="evidence" value="ECO:0007669"/>
    <property type="project" value="UniProtKB-KW"/>
</dbReference>
<feature type="domain" description="Protein kinase" evidence="11">
    <location>
        <begin position="93"/>
        <end position="339"/>
    </location>
</feature>
<gene>
    <name evidence="12" type="ORF">MELIAE_LOCUS9596</name>
</gene>
<dbReference type="Gene3D" id="1.10.510.10">
    <property type="entry name" value="Transferase(Phosphotransferase) domain 1"/>
    <property type="match status" value="1"/>
</dbReference>
<dbReference type="Proteomes" id="UP001154078">
    <property type="component" value="Chromosome 6"/>
</dbReference>
<accession>A0A9P0B9J3</accession>
<dbReference type="PANTHER" id="PTHR44329">
    <property type="entry name" value="SERINE/THREONINE-PROTEIN KINASE TNNI3K-RELATED"/>
    <property type="match status" value="1"/>
</dbReference>
<dbReference type="PROSITE" id="PS00108">
    <property type="entry name" value="PROTEIN_KINASE_ST"/>
    <property type="match status" value="1"/>
</dbReference>
<dbReference type="EMBL" id="OV121137">
    <property type="protein sequence ID" value="CAH0559512.1"/>
    <property type="molecule type" value="Genomic_DNA"/>
</dbReference>
<organism evidence="12 13">
    <name type="scientific">Brassicogethes aeneus</name>
    <name type="common">Rape pollen beetle</name>
    <name type="synonym">Meligethes aeneus</name>
    <dbReference type="NCBI Taxonomy" id="1431903"/>
    <lineage>
        <taxon>Eukaryota</taxon>
        <taxon>Metazoa</taxon>
        <taxon>Ecdysozoa</taxon>
        <taxon>Arthropoda</taxon>
        <taxon>Hexapoda</taxon>
        <taxon>Insecta</taxon>
        <taxon>Pterygota</taxon>
        <taxon>Neoptera</taxon>
        <taxon>Endopterygota</taxon>
        <taxon>Coleoptera</taxon>
        <taxon>Polyphaga</taxon>
        <taxon>Cucujiformia</taxon>
        <taxon>Nitidulidae</taxon>
        <taxon>Meligethinae</taxon>
        <taxon>Brassicogethes</taxon>
    </lineage>
</organism>
<dbReference type="GO" id="GO:0005524">
    <property type="term" value="F:ATP binding"/>
    <property type="evidence" value="ECO:0007669"/>
    <property type="project" value="UniProtKB-UniRule"/>
</dbReference>
<evidence type="ECO:0000256" key="7">
    <source>
        <dbReference type="ARBA" id="ARBA00047899"/>
    </source>
</evidence>
<dbReference type="InterPro" id="IPR000719">
    <property type="entry name" value="Prot_kinase_dom"/>
</dbReference>
<evidence type="ECO:0000256" key="6">
    <source>
        <dbReference type="ARBA" id="ARBA00022840"/>
    </source>
</evidence>
<evidence type="ECO:0000313" key="12">
    <source>
        <dbReference type="EMBL" id="CAH0559512.1"/>
    </source>
</evidence>
<evidence type="ECO:0000256" key="3">
    <source>
        <dbReference type="ARBA" id="ARBA00022679"/>
    </source>
</evidence>
<evidence type="ECO:0000256" key="1">
    <source>
        <dbReference type="ARBA" id="ARBA00012513"/>
    </source>
</evidence>
<dbReference type="PROSITE" id="PS50011">
    <property type="entry name" value="PROTEIN_KINASE_DOM"/>
    <property type="match status" value="1"/>
</dbReference>
<dbReference type="Pfam" id="PF00069">
    <property type="entry name" value="Pkinase"/>
    <property type="match status" value="1"/>
</dbReference>
<keyword evidence="3" id="KW-0808">Transferase</keyword>
<evidence type="ECO:0000313" key="13">
    <source>
        <dbReference type="Proteomes" id="UP001154078"/>
    </source>
</evidence>
<keyword evidence="5" id="KW-0418">Kinase</keyword>
<dbReference type="SUPFAM" id="SSF56112">
    <property type="entry name" value="Protein kinase-like (PK-like)"/>
    <property type="match status" value="1"/>
</dbReference>
<evidence type="ECO:0000256" key="5">
    <source>
        <dbReference type="ARBA" id="ARBA00022777"/>
    </source>
</evidence>
<evidence type="ECO:0000256" key="2">
    <source>
        <dbReference type="ARBA" id="ARBA00022527"/>
    </source>
</evidence>
<comment type="catalytic activity">
    <reaction evidence="8">
        <text>L-seryl-[protein] + ATP = O-phospho-L-seryl-[protein] + ADP + H(+)</text>
        <dbReference type="Rhea" id="RHEA:17989"/>
        <dbReference type="Rhea" id="RHEA-COMP:9863"/>
        <dbReference type="Rhea" id="RHEA-COMP:11604"/>
        <dbReference type="ChEBI" id="CHEBI:15378"/>
        <dbReference type="ChEBI" id="CHEBI:29999"/>
        <dbReference type="ChEBI" id="CHEBI:30616"/>
        <dbReference type="ChEBI" id="CHEBI:83421"/>
        <dbReference type="ChEBI" id="CHEBI:456216"/>
        <dbReference type="EC" id="2.7.11.1"/>
    </reaction>
</comment>
<keyword evidence="13" id="KW-1185">Reference proteome</keyword>
<dbReference type="SMART" id="SM00220">
    <property type="entry name" value="S_TKc"/>
    <property type="match status" value="1"/>
</dbReference>
<evidence type="ECO:0000256" key="8">
    <source>
        <dbReference type="ARBA" id="ARBA00048679"/>
    </source>
</evidence>
<dbReference type="OrthoDB" id="4062651at2759"/>
<dbReference type="EC" id="2.7.11.1" evidence="1"/>
<dbReference type="InterPro" id="IPR051681">
    <property type="entry name" value="Ser/Thr_Kinases-Pseudokinases"/>
</dbReference>
<dbReference type="AlphaFoldDB" id="A0A9P0B9J3"/>
<dbReference type="InterPro" id="IPR011009">
    <property type="entry name" value="Kinase-like_dom_sf"/>
</dbReference>
<keyword evidence="4 9" id="KW-0547">Nucleotide-binding</keyword>
<dbReference type="PANTHER" id="PTHR44329:SF285">
    <property type="entry name" value="V-MOS MOLONEY MURINE SARCOMA VIRAL ONCO HOMOLOG"/>
    <property type="match status" value="1"/>
</dbReference>
<evidence type="ECO:0000259" key="11">
    <source>
        <dbReference type="PROSITE" id="PS50011"/>
    </source>
</evidence>
<evidence type="ECO:0000256" key="10">
    <source>
        <dbReference type="RuleBase" id="RU000304"/>
    </source>
</evidence>
<keyword evidence="2 10" id="KW-0723">Serine/threonine-protein kinase</keyword>
<comment type="catalytic activity">
    <reaction evidence="7">
        <text>L-threonyl-[protein] + ATP = O-phospho-L-threonyl-[protein] + ADP + H(+)</text>
        <dbReference type="Rhea" id="RHEA:46608"/>
        <dbReference type="Rhea" id="RHEA-COMP:11060"/>
        <dbReference type="Rhea" id="RHEA-COMP:11605"/>
        <dbReference type="ChEBI" id="CHEBI:15378"/>
        <dbReference type="ChEBI" id="CHEBI:30013"/>
        <dbReference type="ChEBI" id="CHEBI:30616"/>
        <dbReference type="ChEBI" id="CHEBI:61977"/>
        <dbReference type="ChEBI" id="CHEBI:456216"/>
        <dbReference type="EC" id="2.7.11.1"/>
    </reaction>
</comment>
<dbReference type="InterPro" id="IPR008271">
    <property type="entry name" value="Ser/Thr_kinase_AS"/>
</dbReference>